<dbReference type="EMBL" id="JASSZA010000021">
    <property type="protein sequence ID" value="KAK2085650.1"/>
    <property type="molecule type" value="Genomic_DNA"/>
</dbReference>
<proteinExistence type="predicted"/>
<organism evidence="2 3">
    <name type="scientific">Saguinus oedipus</name>
    <name type="common">Cotton-top tamarin</name>
    <name type="synonym">Oedipomidas oedipus</name>
    <dbReference type="NCBI Taxonomy" id="9490"/>
    <lineage>
        <taxon>Eukaryota</taxon>
        <taxon>Metazoa</taxon>
        <taxon>Chordata</taxon>
        <taxon>Craniata</taxon>
        <taxon>Vertebrata</taxon>
        <taxon>Euteleostomi</taxon>
        <taxon>Mammalia</taxon>
        <taxon>Eutheria</taxon>
        <taxon>Euarchontoglires</taxon>
        <taxon>Primates</taxon>
        <taxon>Haplorrhini</taxon>
        <taxon>Platyrrhini</taxon>
        <taxon>Cebidae</taxon>
        <taxon>Callitrichinae</taxon>
        <taxon>Saguinus</taxon>
    </lineage>
</organism>
<reference evidence="2 3" key="1">
    <citation type="submission" date="2023-05" db="EMBL/GenBank/DDBJ databases">
        <title>B98-5 Cell Line De Novo Hybrid Assembly: An Optical Mapping Approach.</title>
        <authorList>
            <person name="Kananen K."/>
            <person name="Auerbach J.A."/>
            <person name="Kautto E."/>
            <person name="Blachly J.S."/>
        </authorList>
    </citation>
    <scope>NUCLEOTIDE SEQUENCE [LARGE SCALE GENOMIC DNA]</scope>
    <source>
        <strain evidence="2">B95-8</strain>
        <tissue evidence="2">Cell line</tissue>
    </source>
</reference>
<protein>
    <recommendedName>
        <fullName evidence="4">Dopamine receptor D4</fullName>
    </recommendedName>
</protein>
<sequence length="130" mass="13310">SRGGARGACAERRLLSRGRTPLSHLPDKHHENSAAHTVIAAPAAGRASASPFPRGESESEISLLPPPPPPPPPARRAARAAAPPPTVRAGRAPPAPRSPSLAAPRKRGSRFLASAPPAPPRPGVRWAAAA</sequence>
<evidence type="ECO:0000313" key="3">
    <source>
        <dbReference type="Proteomes" id="UP001266305"/>
    </source>
</evidence>
<feature type="non-terminal residue" evidence="2">
    <location>
        <position position="1"/>
    </location>
</feature>
<feature type="compositionally biased region" description="Low complexity" evidence="1">
    <location>
        <begin position="87"/>
        <end position="103"/>
    </location>
</feature>
<feature type="non-terminal residue" evidence="2">
    <location>
        <position position="130"/>
    </location>
</feature>
<evidence type="ECO:0000313" key="2">
    <source>
        <dbReference type="EMBL" id="KAK2085650.1"/>
    </source>
</evidence>
<evidence type="ECO:0008006" key="4">
    <source>
        <dbReference type="Google" id="ProtNLM"/>
    </source>
</evidence>
<evidence type="ECO:0000256" key="1">
    <source>
        <dbReference type="SAM" id="MobiDB-lite"/>
    </source>
</evidence>
<keyword evidence="3" id="KW-1185">Reference proteome</keyword>
<gene>
    <name evidence="2" type="ORF">P7K49_036950</name>
</gene>
<comment type="caution">
    <text evidence="2">The sequence shown here is derived from an EMBL/GenBank/DDBJ whole genome shotgun (WGS) entry which is preliminary data.</text>
</comment>
<feature type="region of interest" description="Disordered" evidence="1">
    <location>
        <begin position="1"/>
        <end position="130"/>
    </location>
</feature>
<accession>A0ABQ9TM56</accession>
<feature type="compositionally biased region" description="Pro residues" evidence="1">
    <location>
        <begin position="64"/>
        <end position="74"/>
    </location>
</feature>
<dbReference type="Proteomes" id="UP001266305">
    <property type="component" value="Unassembled WGS sequence"/>
</dbReference>
<feature type="compositionally biased region" description="Low complexity" evidence="1">
    <location>
        <begin position="40"/>
        <end position="54"/>
    </location>
</feature>
<name>A0ABQ9TM56_SAGOE</name>